<name>A0ABX4HP43_9BACI</name>
<accession>A0ABX4HP43</accession>
<protein>
    <submittedName>
        <fullName evidence="1">Uncharacterized protein</fullName>
    </submittedName>
</protein>
<organism evidence="1 2">
    <name type="scientific">Salimicrobium humidisoli</name>
    <dbReference type="NCBI Taxonomy" id="2029857"/>
    <lineage>
        <taxon>Bacteria</taxon>
        <taxon>Bacillati</taxon>
        <taxon>Bacillota</taxon>
        <taxon>Bacilli</taxon>
        <taxon>Bacillales</taxon>
        <taxon>Bacillaceae</taxon>
        <taxon>Salimicrobium</taxon>
    </lineage>
</organism>
<dbReference type="Proteomes" id="UP000217561">
    <property type="component" value="Unassembled WGS sequence"/>
</dbReference>
<comment type="caution">
    <text evidence="1">The sequence shown here is derived from an EMBL/GenBank/DDBJ whole genome shotgun (WGS) entry which is preliminary data.</text>
</comment>
<evidence type="ECO:0000313" key="1">
    <source>
        <dbReference type="EMBL" id="PBB04977.1"/>
    </source>
</evidence>
<keyword evidence="2" id="KW-1185">Reference proteome</keyword>
<evidence type="ECO:0000313" key="2">
    <source>
        <dbReference type="Proteomes" id="UP000217561"/>
    </source>
</evidence>
<gene>
    <name evidence="1" type="ORF">CKW00_11200</name>
</gene>
<dbReference type="EMBL" id="NSGH01000020">
    <property type="protein sequence ID" value="PBB04977.1"/>
    <property type="molecule type" value="Genomic_DNA"/>
</dbReference>
<sequence length="216" mass="25418">MELLFKEVLRQENEFFIYENIDKPGKTVSVTKALERMKNIIKIDLSKDNETVIKKAIALRNQILHFEIELDVQELSIIYAILFEFLHDFHLNFLNEELHNYIRPDYWEEEALLIEKYKKEFVIYNGAEISNKFAIEIIESQMFPVYTIKGTEYKRVKFGEEVSNDPDWFDSLTHCSDCAVKKFYFHAIGCDSEYCPKCGGQAISCTCEYEELQDAS</sequence>
<proteinExistence type="predicted"/>
<reference evidence="1 2" key="1">
    <citation type="submission" date="2017-08" db="EMBL/GenBank/DDBJ databases">
        <title>Salimicrobium alkalisoli sp. nov., isolated from saline alkaline soil.</title>
        <authorList>
            <person name="Zhang G."/>
            <person name="Xiong Q."/>
        </authorList>
    </citation>
    <scope>NUCLEOTIDE SEQUENCE [LARGE SCALE GENOMIC DNA]</scope>
    <source>
        <strain evidence="1 2">WN024</strain>
    </source>
</reference>